<dbReference type="PANTHER" id="PTHR45453">
    <property type="entry name" value="PHOSPHATE REGULON SENSOR PROTEIN PHOR"/>
    <property type="match status" value="1"/>
</dbReference>
<name>A0A1S9ZKJ4_9GAMM</name>
<dbReference type="InterPro" id="IPR014310">
    <property type="entry name" value="Sig_transdc_His_kinase_PhoR"/>
</dbReference>
<feature type="domain" description="PAS" evidence="19">
    <location>
        <begin position="4"/>
        <end position="52"/>
    </location>
</feature>
<dbReference type="RefSeq" id="WP_078256080.1">
    <property type="nucleotide sequence ID" value="NZ_MUXT01000006.1"/>
</dbReference>
<dbReference type="Gene3D" id="3.30.450.20">
    <property type="entry name" value="PAS domain"/>
    <property type="match status" value="1"/>
</dbReference>
<keyword evidence="13" id="KW-0067">ATP-binding</keyword>
<evidence type="ECO:0000256" key="5">
    <source>
        <dbReference type="ARBA" id="ARBA00022448"/>
    </source>
</evidence>
<reference evidence="20 21" key="1">
    <citation type="submission" date="2017-02" db="EMBL/GenBank/DDBJ databases">
        <title>Draft genome sequence of Moraxella canis CCUG 8415A type strain.</title>
        <authorList>
            <person name="Engstrom-Jakobsson H."/>
            <person name="Salva-Serra F."/>
            <person name="Thorell K."/>
            <person name="Gonzales-Siles L."/>
            <person name="Karlsson R."/>
            <person name="Boulund F."/>
            <person name="Engstrand L."/>
            <person name="Moore E."/>
        </authorList>
    </citation>
    <scope>NUCLEOTIDE SEQUENCE [LARGE SCALE GENOMIC DNA]</scope>
    <source>
        <strain evidence="20 21">CCUG 8415A</strain>
    </source>
</reference>
<dbReference type="SUPFAM" id="SSF47384">
    <property type="entry name" value="Homodimeric domain of signal transducing histidine kinase"/>
    <property type="match status" value="1"/>
</dbReference>
<dbReference type="SMART" id="SM00387">
    <property type="entry name" value="HATPase_c"/>
    <property type="match status" value="1"/>
</dbReference>
<evidence type="ECO:0000259" key="19">
    <source>
        <dbReference type="PROSITE" id="PS50112"/>
    </source>
</evidence>
<evidence type="ECO:0000256" key="12">
    <source>
        <dbReference type="ARBA" id="ARBA00022777"/>
    </source>
</evidence>
<dbReference type="GO" id="GO:0016036">
    <property type="term" value="P:cellular response to phosphate starvation"/>
    <property type="evidence" value="ECO:0007669"/>
    <property type="project" value="TreeGrafter"/>
</dbReference>
<evidence type="ECO:0000313" key="20">
    <source>
        <dbReference type="EMBL" id="OOR83958.1"/>
    </source>
</evidence>
<dbReference type="FunFam" id="3.30.565.10:FF:000006">
    <property type="entry name" value="Sensor histidine kinase WalK"/>
    <property type="match status" value="1"/>
</dbReference>
<comment type="catalytic activity">
    <reaction evidence="1">
        <text>ATP + protein L-histidine = ADP + protein N-phospho-L-histidine.</text>
        <dbReference type="EC" id="2.7.13.3"/>
    </reaction>
</comment>
<evidence type="ECO:0000256" key="6">
    <source>
        <dbReference type="ARBA" id="ARBA00022475"/>
    </source>
</evidence>
<keyword evidence="10" id="KW-0812">Transmembrane</keyword>
<organism evidence="20 21">
    <name type="scientific">Moraxella canis</name>
    <dbReference type="NCBI Taxonomy" id="90239"/>
    <lineage>
        <taxon>Bacteria</taxon>
        <taxon>Pseudomonadati</taxon>
        <taxon>Pseudomonadota</taxon>
        <taxon>Gammaproteobacteria</taxon>
        <taxon>Moraxellales</taxon>
        <taxon>Moraxellaceae</taxon>
        <taxon>Moraxella</taxon>
    </lineage>
</organism>
<dbReference type="Pfam" id="PF00512">
    <property type="entry name" value="HisKA"/>
    <property type="match status" value="1"/>
</dbReference>
<dbReference type="CDD" id="cd00082">
    <property type="entry name" value="HisKA"/>
    <property type="match status" value="1"/>
</dbReference>
<protein>
    <recommendedName>
        <fullName evidence="4">Phosphate regulon sensor protein PhoR</fullName>
        <ecNumber evidence="3">2.7.13.3</ecNumber>
    </recommendedName>
</protein>
<evidence type="ECO:0000256" key="16">
    <source>
        <dbReference type="ARBA" id="ARBA00023136"/>
    </source>
</evidence>
<evidence type="ECO:0000256" key="15">
    <source>
        <dbReference type="ARBA" id="ARBA00023012"/>
    </source>
</evidence>
<dbReference type="NCBIfam" id="TIGR02966">
    <property type="entry name" value="phoR_proteo"/>
    <property type="match status" value="1"/>
</dbReference>
<comment type="subcellular location">
    <subcellularLocation>
        <location evidence="2">Cell membrane</location>
    </subcellularLocation>
</comment>
<dbReference type="InterPro" id="IPR036097">
    <property type="entry name" value="HisK_dim/P_sf"/>
</dbReference>
<keyword evidence="7" id="KW-0597">Phosphoprotein</keyword>
<dbReference type="Proteomes" id="UP000190322">
    <property type="component" value="Unassembled WGS sequence"/>
</dbReference>
<evidence type="ECO:0000256" key="17">
    <source>
        <dbReference type="ARBA" id="ARBA00025207"/>
    </source>
</evidence>
<dbReference type="PRINTS" id="PR00344">
    <property type="entry name" value="BCTRLSENSOR"/>
</dbReference>
<dbReference type="InterPro" id="IPR000014">
    <property type="entry name" value="PAS"/>
</dbReference>
<evidence type="ECO:0000256" key="2">
    <source>
        <dbReference type="ARBA" id="ARBA00004236"/>
    </source>
</evidence>
<dbReference type="PROSITE" id="PS50109">
    <property type="entry name" value="HIS_KIN"/>
    <property type="match status" value="1"/>
</dbReference>
<comment type="caution">
    <text evidence="20">The sequence shown here is derived from an EMBL/GenBank/DDBJ whole genome shotgun (WGS) entry which is preliminary data.</text>
</comment>
<keyword evidence="12 20" id="KW-0418">Kinase</keyword>
<proteinExistence type="predicted"/>
<dbReference type="Gene3D" id="1.10.287.130">
    <property type="match status" value="1"/>
</dbReference>
<dbReference type="SUPFAM" id="SSF55874">
    <property type="entry name" value="ATPase domain of HSP90 chaperone/DNA topoisomerase II/histidine kinase"/>
    <property type="match status" value="1"/>
</dbReference>
<evidence type="ECO:0000256" key="13">
    <source>
        <dbReference type="ARBA" id="ARBA00022840"/>
    </source>
</evidence>
<evidence type="ECO:0000256" key="11">
    <source>
        <dbReference type="ARBA" id="ARBA00022741"/>
    </source>
</evidence>
<keyword evidence="9" id="KW-0808">Transferase</keyword>
<dbReference type="Gene3D" id="3.30.565.10">
    <property type="entry name" value="Histidine kinase-like ATPase, C-terminal domain"/>
    <property type="match status" value="1"/>
</dbReference>
<dbReference type="InterPro" id="IPR050351">
    <property type="entry name" value="BphY/WalK/GraS-like"/>
</dbReference>
<dbReference type="GO" id="GO:0004721">
    <property type="term" value="F:phosphoprotein phosphatase activity"/>
    <property type="evidence" value="ECO:0007669"/>
    <property type="project" value="TreeGrafter"/>
</dbReference>
<dbReference type="FunFam" id="1.10.287.130:FF:000001">
    <property type="entry name" value="Two-component sensor histidine kinase"/>
    <property type="match status" value="1"/>
</dbReference>
<dbReference type="GO" id="GO:0006817">
    <property type="term" value="P:phosphate ion transport"/>
    <property type="evidence" value="ECO:0007669"/>
    <property type="project" value="UniProtKB-KW"/>
</dbReference>
<evidence type="ECO:0000313" key="21">
    <source>
        <dbReference type="Proteomes" id="UP000190322"/>
    </source>
</evidence>
<keyword evidence="5" id="KW-0813">Transport</keyword>
<keyword evidence="6" id="KW-1003">Cell membrane</keyword>
<dbReference type="AlphaFoldDB" id="A0A1S9ZKJ4"/>
<dbReference type="EMBL" id="MUXT01000006">
    <property type="protein sequence ID" value="OOR83958.1"/>
    <property type="molecule type" value="Genomic_DNA"/>
</dbReference>
<keyword evidence="8" id="KW-0592">Phosphate transport</keyword>
<evidence type="ECO:0000256" key="8">
    <source>
        <dbReference type="ARBA" id="ARBA00022592"/>
    </source>
</evidence>
<dbReference type="SMART" id="SM00388">
    <property type="entry name" value="HisKA"/>
    <property type="match status" value="1"/>
</dbReference>
<evidence type="ECO:0000256" key="4">
    <source>
        <dbReference type="ARBA" id="ARBA00019665"/>
    </source>
</evidence>
<dbReference type="CDD" id="cd00130">
    <property type="entry name" value="PAS"/>
    <property type="match status" value="1"/>
</dbReference>
<dbReference type="InterPro" id="IPR005467">
    <property type="entry name" value="His_kinase_dom"/>
</dbReference>
<evidence type="ECO:0000256" key="10">
    <source>
        <dbReference type="ARBA" id="ARBA00022692"/>
    </source>
</evidence>
<dbReference type="InterPro" id="IPR036890">
    <property type="entry name" value="HATPase_C_sf"/>
</dbReference>
<sequence length="351" mass="38893">MKHSAADFGLLVENLPDGIVVIDMNRLAIEYINPAAKRLLGVAADETQGQALPSTVFANSTFEQLYDIYKDPSLPHSFCQNHPTITGNVLNLRLVRLTDDRCAVMVKDHTRMQQLEQMRTDFVGNVSHELRTPLTVILGYLENFTLTDDVKPAWARGLKLMREQAIRMNDLINDLLMLSRLESDETKPMAEVNMPRLLMQVFDQASASNQAGHLIDIHLDTDKNILGIEAYLYSAIINLVLNAIKYTPSGGAIDIIYEEDGGDVHLSVTDNGIGISSEHLGRLTERFYRVDSGRSRATGGTGLGLAIVKHVLNKHNARLEISSEEGVGSTFHIIFPKSQTISTQTLQTQAI</sequence>
<dbReference type="GO" id="GO:0000155">
    <property type="term" value="F:phosphorelay sensor kinase activity"/>
    <property type="evidence" value="ECO:0007669"/>
    <property type="project" value="InterPro"/>
</dbReference>
<keyword evidence="16" id="KW-0472">Membrane</keyword>
<dbReference type="SUPFAM" id="SSF55785">
    <property type="entry name" value="PYP-like sensor domain (PAS domain)"/>
    <property type="match status" value="1"/>
</dbReference>
<evidence type="ECO:0000256" key="9">
    <source>
        <dbReference type="ARBA" id="ARBA00022679"/>
    </source>
</evidence>
<evidence type="ECO:0000256" key="3">
    <source>
        <dbReference type="ARBA" id="ARBA00012438"/>
    </source>
</evidence>
<dbReference type="InterPro" id="IPR003594">
    <property type="entry name" value="HATPase_dom"/>
</dbReference>
<dbReference type="InterPro" id="IPR003661">
    <property type="entry name" value="HisK_dim/P_dom"/>
</dbReference>
<dbReference type="InterPro" id="IPR004358">
    <property type="entry name" value="Sig_transdc_His_kin-like_C"/>
</dbReference>
<feature type="domain" description="Histidine kinase" evidence="18">
    <location>
        <begin position="125"/>
        <end position="339"/>
    </location>
</feature>
<dbReference type="SMART" id="SM00091">
    <property type="entry name" value="PAS"/>
    <property type="match status" value="1"/>
</dbReference>
<dbReference type="NCBIfam" id="TIGR00229">
    <property type="entry name" value="sensory_box"/>
    <property type="match status" value="1"/>
</dbReference>
<dbReference type="Pfam" id="PF13188">
    <property type="entry name" value="PAS_8"/>
    <property type="match status" value="1"/>
</dbReference>
<evidence type="ECO:0000256" key="14">
    <source>
        <dbReference type="ARBA" id="ARBA00022989"/>
    </source>
</evidence>
<dbReference type="EC" id="2.7.13.3" evidence="3"/>
<evidence type="ECO:0000256" key="7">
    <source>
        <dbReference type="ARBA" id="ARBA00022553"/>
    </source>
</evidence>
<gene>
    <name evidence="20" type="ORF">B0180_05855</name>
</gene>
<evidence type="ECO:0000256" key="1">
    <source>
        <dbReference type="ARBA" id="ARBA00000085"/>
    </source>
</evidence>
<dbReference type="PANTHER" id="PTHR45453:SF1">
    <property type="entry name" value="PHOSPHATE REGULON SENSOR PROTEIN PHOR"/>
    <property type="match status" value="1"/>
</dbReference>
<dbReference type="GO" id="GO:0005886">
    <property type="term" value="C:plasma membrane"/>
    <property type="evidence" value="ECO:0007669"/>
    <property type="project" value="UniProtKB-SubCell"/>
</dbReference>
<comment type="function">
    <text evidence="17">Member of the two-component regulatory system PhoR/PhoB involved in the phosphate regulon genes expression. PhoR may function as a membrane-associated protein kinase that phosphorylates PhoB in response to environmental signals.</text>
</comment>
<dbReference type="PROSITE" id="PS50112">
    <property type="entry name" value="PAS"/>
    <property type="match status" value="1"/>
</dbReference>
<keyword evidence="11" id="KW-0547">Nucleotide-binding</keyword>
<dbReference type="InterPro" id="IPR035965">
    <property type="entry name" value="PAS-like_dom_sf"/>
</dbReference>
<keyword evidence="15" id="KW-0902">Two-component regulatory system</keyword>
<accession>A0A1S9ZKJ4</accession>
<evidence type="ECO:0000259" key="18">
    <source>
        <dbReference type="PROSITE" id="PS50109"/>
    </source>
</evidence>
<dbReference type="Pfam" id="PF02518">
    <property type="entry name" value="HATPase_c"/>
    <property type="match status" value="1"/>
</dbReference>
<dbReference type="GO" id="GO:0005524">
    <property type="term" value="F:ATP binding"/>
    <property type="evidence" value="ECO:0007669"/>
    <property type="project" value="UniProtKB-KW"/>
</dbReference>
<keyword evidence="14" id="KW-1133">Transmembrane helix</keyword>